<protein>
    <submittedName>
        <fullName evidence="1">Uncharacterized protein</fullName>
    </submittedName>
</protein>
<name>A0A9P6TGH3_9BASI</name>
<evidence type="ECO:0000313" key="1">
    <source>
        <dbReference type="EMBL" id="KAG0150999.1"/>
    </source>
</evidence>
<proteinExistence type="predicted"/>
<reference evidence="1" key="1">
    <citation type="submission" date="2013-11" db="EMBL/GenBank/DDBJ databases">
        <title>Genome sequence of the fusiform rust pathogen reveals effectors for host alternation and coevolution with pine.</title>
        <authorList>
            <consortium name="DOE Joint Genome Institute"/>
            <person name="Smith K."/>
            <person name="Pendleton A."/>
            <person name="Kubisiak T."/>
            <person name="Anderson C."/>
            <person name="Salamov A."/>
            <person name="Aerts A."/>
            <person name="Riley R."/>
            <person name="Clum A."/>
            <person name="Lindquist E."/>
            <person name="Ence D."/>
            <person name="Campbell M."/>
            <person name="Kronenberg Z."/>
            <person name="Feau N."/>
            <person name="Dhillon B."/>
            <person name="Hamelin R."/>
            <person name="Burleigh J."/>
            <person name="Smith J."/>
            <person name="Yandell M."/>
            <person name="Nelson C."/>
            <person name="Grigoriev I."/>
            <person name="Davis J."/>
        </authorList>
    </citation>
    <scope>NUCLEOTIDE SEQUENCE</scope>
    <source>
        <strain evidence="1">G11</strain>
    </source>
</reference>
<accession>A0A9P6TGH3</accession>
<gene>
    <name evidence="1" type="ORF">CROQUDRAFT_130412</name>
</gene>
<sequence length="228" mass="26951">MESHAYTKLPSQSKPDSSLVLQSPFGCSLTHEEHILQIRYPLYLPQPLPPKKYRSFVSECKDFLLRRRHTDANVSLTVLNLWLFNFLTTLKTTQTSKEPFYELHGRSVYAEACMKQATLMIHKEDCKAYAISALEQANWILNQCSQKQPNERSSKAWYWKHQIFRSRAHAIRARVYALREQIPEALEEYDAVVRESKKLGVAHPEARALLKERRRLRHEHTSWWWFPK</sequence>
<comment type="caution">
    <text evidence="1">The sequence shown here is derived from an EMBL/GenBank/DDBJ whole genome shotgun (WGS) entry which is preliminary data.</text>
</comment>
<dbReference type="Proteomes" id="UP000886653">
    <property type="component" value="Unassembled WGS sequence"/>
</dbReference>
<keyword evidence="2" id="KW-1185">Reference proteome</keyword>
<dbReference type="EMBL" id="MU167216">
    <property type="protein sequence ID" value="KAG0150999.1"/>
    <property type="molecule type" value="Genomic_DNA"/>
</dbReference>
<dbReference type="AlphaFoldDB" id="A0A9P6TGH3"/>
<organism evidence="1 2">
    <name type="scientific">Cronartium quercuum f. sp. fusiforme G11</name>
    <dbReference type="NCBI Taxonomy" id="708437"/>
    <lineage>
        <taxon>Eukaryota</taxon>
        <taxon>Fungi</taxon>
        <taxon>Dikarya</taxon>
        <taxon>Basidiomycota</taxon>
        <taxon>Pucciniomycotina</taxon>
        <taxon>Pucciniomycetes</taxon>
        <taxon>Pucciniales</taxon>
        <taxon>Coleosporiaceae</taxon>
        <taxon>Cronartium</taxon>
    </lineage>
</organism>
<evidence type="ECO:0000313" key="2">
    <source>
        <dbReference type="Proteomes" id="UP000886653"/>
    </source>
</evidence>